<name>A0A8J5KWZ5_ZINOF</name>
<dbReference type="SMART" id="SM00320">
    <property type="entry name" value="WD40"/>
    <property type="match status" value="3"/>
</dbReference>
<organism evidence="2 3">
    <name type="scientific">Zingiber officinale</name>
    <name type="common">Ginger</name>
    <name type="synonym">Amomum zingiber</name>
    <dbReference type="NCBI Taxonomy" id="94328"/>
    <lineage>
        <taxon>Eukaryota</taxon>
        <taxon>Viridiplantae</taxon>
        <taxon>Streptophyta</taxon>
        <taxon>Embryophyta</taxon>
        <taxon>Tracheophyta</taxon>
        <taxon>Spermatophyta</taxon>
        <taxon>Magnoliopsida</taxon>
        <taxon>Liliopsida</taxon>
        <taxon>Zingiberales</taxon>
        <taxon>Zingiberaceae</taxon>
        <taxon>Zingiber</taxon>
    </lineage>
</organism>
<gene>
    <name evidence="2" type="ORF">ZIOFF_047719</name>
</gene>
<evidence type="ECO:0000256" key="1">
    <source>
        <dbReference type="PROSITE-ProRule" id="PRU00221"/>
    </source>
</evidence>
<sequence>MSLQENPKFQSVWRTKLVTVLEAPSMELGGASSAVLEESAQDTYPEIAASITSTAPSTLLPAHFSSGNPRITTPYDLGNAASVATLFQQQEKPSALSYFVLPCSLCPYLLISYSESSSVSGYAYRDLVLLSFMSINVHRKGVTDLAVHPSGRAAITVGRDCSLALINLVRGRRSFSCRLDREASIVRYECGDGGRFFMVSEERITVHDSEDAKMIHELNGQKRVLCVAPGENGVLFTSGEDRCITAWDTASGKNAYSIENAHQTRVKGLVVLKNGSMSDTSGESNLIASASSDGVIRVWDARMIAKDKPNHLAEADTKSRLTCLAGSSKKCEF</sequence>
<accession>A0A8J5KWZ5</accession>
<dbReference type="PANTHER" id="PTHR44675">
    <property type="entry name" value="PAK1 INTERACTING PROTEIN 1"/>
    <property type="match status" value="1"/>
</dbReference>
<reference evidence="2 3" key="1">
    <citation type="submission" date="2020-08" db="EMBL/GenBank/DDBJ databases">
        <title>Plant Genome Project.</title>
        <authorList>
            <person name="Zhang R.-G."/>
        </authorList>
    </citation>
    <scope>NUCLEOTIDE SEQUENCE [LARGE SCALE GENOMIC DNA]</scope>
    <source>
        <tissue evidence="2">Rhizome</tissue>
    </source>
</reference>
<dbReference type="InterPro" id="IPR001680">
    <property type="entry name" value="WD40_rpt"/>
</dbReference>
<dbReference type="Proteomes" id="UP000734854">
    <property type="component" value="Unassembled WGS sequence"/>
</dbReference>
<dbReference type="Pfam" id="PF00400">
    <property type="entry name" value="WD40"/>
    <property type="match status" value="3"/>
</dbReference>
<dbReference type="AlphaFoldDB" id="A0A8J5KWZ5"/>
<evidence type="ECO:0000313" key="2">
    <source>
        <dbReference type="EMBL" id="KAG6492754.1"/>
    </source>
</evidence>
<dbReference type="InterPro" id="IPR051959">
    <property type="entry name" value="PAK1-Kinase_Regulator"/>
</dbReference>
<comment type="caution">
    <text evidence="2">The sequence shown here is derived from an EMBL/GenBank/DDBJ whole genome shotgun (WGS) entry which is preliminary data.</text>
</comment>
<dbReference type="SUPFAM" id="SSF50978">
    <property type="entry name" value="WD40 repeat-like"/>
    <property type="match status" value="1"/>
</dbReference>
<dbReference type="EMBL" id="JACMSC010000013">
    <property type="protein sequence ID" value="KAG6492754.1"/>
    <property type="molecule type" value="Genomic_DNA"/>
</dbReference>
<dbReference type="InterPro" id="IPR015943">
    <property type="entry name" value="WD40/YVTN_repeat-like_dom_sf"/>
</dbReference>
<dbReference type="PROSITE" id="PS50082">
    <property type="entry name" value="WD_REPEATS_2"/>
    <property type="match status" value="1"/>
</dbReference>
<feature type="repeat" description="WD" evidence="1">
    <location>
        <begin position="283"/>
        <end position="300"/>
    </location>
</feature>
<dbReference type="InterPro" id="IPR036322">
    <property type="entry name" value="WD40_repeat_dom_sf"/>
</dbReference>
<keyword evidence="1" id="KW-0853">WD repeat</keyword>
<protein>
    <submittedName>
        <fullName evidence="2">Uncharacterized protein</fullName>
    </submittedName>
</protein>
<dbReference type="Gene3D" id="2.130.10.10">
    <property type="entry name" value="YVTN repeat-like/Quinoprotein amine dehydrogenase"/>
    <property type="match status" value="1"/>
</dbReference>
<evidence type="ECO:0000313" key="3">
    <source>
        <dbReference type="Proteomes" id="UP000734854"/>
    </source>
</evidence>
<proteinExistence type="predicted"/>
<keyword evidence="3" id="KW-1185">Reference proteome</keyword>
<dbReference type="PANTHER" id="PTHR44675:SF1">
    <property type="entry name" value="P21-ACTIVATED PROTEIN KINASE-INTERACTING PROTEIN 1"/>
    <property type="match status" value="1"/>
</dbReference>